<keyword evidence="4 15" id="KW-0963">Cytoplasm</keyword>
<accession>A0A9E2BGU7</accession>
<dbReference type="GO" id="GO:0006432">
    <property type="term" value="P:phenylalanyl-tRNA aminoacylation"/>
    <property type="evidence" value="ECO:0007669"/>
    <property type="project" value="UniProtKB-UniRule"/>
</dbReference>
<evidence type="ECO:0000256" key="6">
    <source>
        <dbReference type="ARBA" id="ARBA00022598"/>
    </source>
</evidence>
<dbReference type="SUPFAM" id="SSF46955">
    <property type="entry name" value="Putative DNA-binding domain"/>
    <property type="match status" value="1"/>
</dbReference>
<dbReference type="PANTHER" id="PTHR10947:SF0">
    <property type="entry name" value="PHENYLALANINE--TRNA LIGASE BETA SUBUNIT"/>
    <property type="match status" value="1"/>
</dbReference>
<dbReference type="EC" id="6.1.1.20" evidence="15"/>
<keyword evidence="9 15" id="KW-0067">ATP-binding</keyword>
<reference evidence="20 21" key="1">
    <citation type="journal article" date="2021" name="bioRxiv">
        <title>Unique metabolic strategies in Hadean analogues reveal hints for primordial physiology.</title>
        <authorList>
            <person name="Nobu M.K."/>
            <person name="Nakai R."/>
            <person name="Tamazawa S."/>
            <person name="Mori H."/>
            <person name="Toyoda A."/>
            <person name="Ijiri A."/>
            <person name="Suzuki S."/>
            <person name="Kurokawa K."/>
            <person name="Kamagata Y."/>
            <person name="Tamaki H."/>
        </authorList>
    </citation>
    <scope>NUCLEOTIDE SEQUENCE [LARGE SCALE GENOMIC DNA]</scope>
    <source>
        <strain evidence="20">BS525</strain>
    </source>
</reference>
<evidence type="ECO:0000256" key="14">
    <source>
        <dbReference type="ARBA" id="ARBA00049255"/>
    </source>
</evidence>
<gene>
    <name evidence="15 20" type="primary">pheT</name>
    <name evidence="20" type="ORF">DDT42_00156</name>
</gene>
<organism evidence="20 21">
    <name type="scientific">Psychracetigena formicireducens</name>
    <dbReference type="NCBI Taxonomy" id="2986056"/>
    <lineage>
        <taxon>Bacteria</taxon>
        <taxon>Bacillati</taxon>
        <taxon>Candidatus Lithacetigenota</taxon>
        <taxon>Candidatus Psychracetigena</taxon>
    </lineage>
</organism>
<dbReference type="InterPro" id="IPR045060">
    <property type="entry name" value="Phe-tRNA-ligase_IIc_bsu"/>
</dbReference>
<keyword evidence="7 15" id="KW-0479">Metal-binding</keyword>
<dbReference type="InterPro" id="IPR041616">
    <property type="entry name" value="PheRS_beta_core"/>
</dbReference>
<evidence type="ECO:0000259" key="17">
    <source>
        <dbReference type="PROSITE" id="PS50886"/>
    </source>
</evidence>
<dbReference type="InterPro" id="IPR004532">
    <property type="entry name" value="Phe-tRNA-ligase_IIc_bsu_bact"/>
</dbReference>
<evidence type="ECO:0000256" key="2">
    <source>
        <dbReference type="ARBA" id="ARBA00008653"/>
    </source>
</evidence>
<dbReference type="Gene3D" id="3.50.40.10">
    <property type="entry name" value="Phenylalanyl-trna Synthetase, Chain B, domain 3"/>
    <property type="match status" value="1"/>
</dbReference>
<evidence type="ECO:0000256" key="3">
    <source>
        <dbReference type="ARBA" id="ARBA00011209"/>
    </source>
</evidence>
<evidence type="ECO:0000313" key="21">
    <source>
        <dbReference type="Proteomes" id="UP000811545"/>
    </source>
</evidence>
<dbReference type="GO" id="GO:0000287">
    <property type="term" value="F:magnesium ion binding"/>
    <property type="evidence" value="ECO:0007669"/>
    <property type="project" value="UniProtKB-UniRule"/>
</dbReference>
<dbReference type="InterPro" id="IPR005147">
    <property type="entry name" value="tRNA_synthase_B5-dom"/>
</dbReference>
<dbReference type="InterPro" id="IPR005146">
    <property type="entry name" value="B3/B4_tRNA-bd"/>
</dbReference>
<comment type="subcellular location">
    <subcellularLocation>
        <location evidence="1 15">Cytoplasm</location>
    </subcellularLocation>
</comment>
<evidence type="ECO:0000256" key="4">
    <source>
        <dbReference type="ARBA" id="ARBA00022490"/>
    </source>
</evidence>
<dbReference type="SMART" id="SM00896">
    <property type="entry name" value="FDX-ACB"/>
    <property type="match status" value="1"/>
</dbReference>
<dbReference type="CDD" id="cd00769">
    <property type="entry name" value="PheRS_beta_core"/>
    <property type="match status" value="1"/>
</dbReference>
<dbReference type="Proteomes" id="UP000811545">
    <property type="component" value="Unassembled WGS sequence"/>
</dbReference>
<feature type="binding site" evidence="15">
    <location>
        <position position="463"/>
    </location>
    <ligand>
        <name>Mg(2+)</name>
        <dbReference type="ChEBI" id="CHEBI:18420"/>
        <note>shared with alpha subunit</note>
    </ligand>
</feature>
<dbReference type="NCBIfam" id="TIGR00472">
    <property type="entry name" value="pheT_bact"/>
    <property type="match status" value="1"/>
</dbReference>
<dbReference type="SUPFAM" id="SSF54991">
    <property type="entry name" value="Anticodon-binding domain of PheRS"/>
    <property type="match status" value="1"/>
</dbReference>
<dbReference type="SUPFAM" id="SSF50249">
    <property type="entry name" value="Nucleic acid-binding proteins"/>
    <property type="match status" value="1"/>
</dbReference>
<dbReference type="GO" id="GO:0005524">
    <property type="term" value="F:ATP binding"/>
    <property type="evidence" value="ECO:0007669"/>
    <property type="project" value="UniProtKB-UniRule"/>
</dbReference>
<feature type="domain" description="FDX-ACB" evidence="18">
    <location>
        <begin position="701"/>
        <end position="792"/>
    </location>
</feature>
<dbReference type="SMART" id="SM00874">
    <property type="entry name" value="B5"/>
    <property type="match status" value="1"/>
</dbReference>
<keyword evidence="12 15" id="KW-0648">Protein biosynthesis</keyword>
<evidence type="ECO:0000256" key="9">
    <source>
        <dbReference type="ARBA" id="ARBA00022840"/>
    </source>
</evidence>
<dbReference type="Pfam" id="PF03484">
    <property type="entry name" value="B5"/>
    <property type="match status" value="1"/>
</dbReference>
<keyword evidence="8 15" id="KW-0547">Nucleotide-binding</keyword>
<comment type="cofactor">
    <cofactor evidence="15">
        <name>Mg(2+)</name>
        <dbReference type="ChEBI" id="CHEBI:18420"/>
    </cofactor>
    <text evidence="15">Binds 2 magnesium ions per tetramer.</text>
</comment>
<protein>
    <recommendedName>
        <fullName evidence="15">Phenylalanine--tRNA ligase beta subunit</fullName>
        <ecNumber evidence="15">6.1.1.20</ecNumber>
    </recommendedName>
    <alternativeName>
        <fullName evidence="15">Phenylalanyl-tRNA synthetase beta subunit</fullName>
        <shortName evidence="15">PheRS</shortName>
    </alternativeName>
</protein>
<keyword evidence="13 15" id="KW-0030">Aminoacyl-tRNA synthetase</keyword>
<keyword evidence="11 16" id="KW-0694">RNA-binding</keyword>
<evidence type="ECO:0000256" key="5">
    <source>
        <dbReference type="ARBA" id="ARBA00022555"/>
    </source>
</evidence>
<dbReference type="InterPro" id="IPR005121">
    <property type="entry name" value="Fdx_antiC-bd"/>
</dbReference>
<feature type="domain" description="B5" evidence="19">
    <location>
        <begin position="406"/>
        <end position="479"/>
    </location>
</feature>
<evidence type="ECO:0000256" key="13">
    <source>
        <dbReference type="ARBA" id="ARBA00023146"/>
    </source>
</evidence>
<keyword evidence="10 15" id="KW-0460">Magnesium</keyword>
<dbReference type="SUPFAM" id="SSF55681">
    <property type="entry name" value="Class II aaRS and biotin synthetases"/>
    <property type="match status" value="1"/>
</dbReference>
<keyword evidence="5 16" id="KW-0820">tRNA-binding</keyword>
<dbReference type="Gene3D" id="3.30.56.10">
    <property type="match status" value="2"/>
</dbReference>
<evidence type="ECO:0000256" key="7">
    <source>
        <dbReference type="ARBA" id="ARBA00022723"/>
    </source>
</evidence>
<dbReference type="Pfam" id="PF03147">
    <property type="entry name" value="FDX-ACB"/>
    <property type="match status" value="1"/>
</dbReference>
<comment type="subunit">
    <text evidence="3 15">Tetramer of two alpha and two beta subunits.</text>
</comment>
<dbReference type="GO" id="GO:0004826">
    <property type="term" value="F:phenylalanine-tRNA ligase activity"/>
    <property type="evidence" value="ECO:0007669"/>
    <property type="project" value="UniProtKB-UniRule"/>
</dbReference>
<sequence>MRFSLNWLKEFIPDFNYNDKTKETLELCGLEIENELKLELSFKNVVIGEILEIVPHPKKKNLLLTSVKVLGGDTSLKQIVCGAHNIKKGDMVPVALPGSTVNHTKLEVKEIAGIKSEGMLLSLKELGFPEEYFSKSHEGILILKDVSEKDNIERILSLPDVILEIKIFPNRSDLLSVYGMARELSVILDLPLSNCLVYSKPSETEGQVKLEIENYKDCSFYSATVIEELQVKDSPTFMQIKLIKSGSRPINNLVDISNYVMLELGQPLHVFDYRSIQEDTIKIRRGKTCGEVLLTLDNSVKTLDDEILLIATANEAIGVAGIIGGQSSGMQENTSKMLLESAHFSPEIIRGGRRKMGISTDASYRFERDLDPYLAELARNRALELIQRLGYGVISSSTTAFKKPLQTEKLITFSTNEVNNFLGTELPTSEIENSLRGMNYNLINDTFIIKTPSYRRDLEIPQDIYEEIGRVIGYNKIPGVLPPITNLSFTYKKSLEANLRDLLVHLGFIEVINSSLVPEDEISLFGQPLKLINPLSKDMSLFRSSLLPGILKTAINNIKFGVKNLTIFETGRVYRQTEKSSLAILITGELFSINWLKMNIKPDFYYLSGVINRISEELNLNLQIDDKTPNQVDMNSYDFFHPFCRALIVKDGKETGYLGEINPFLIAEIKPKVEKIFLAEMFFDLPVKLENYKSTFYHEPSRFPSAERHLSVTFPAEVSFRNIREKIDSIKIKHLENINLIDLLTNFDYENKTSYTFSFTFRSIENSLTEVQVKEEIEKIIKCLITIGGELRGNI</sequence>
<evidence type="ECO:0000256" key="8">
    <source>
        <dbReference type="ARBA" id="ARBA00022741"/>
    </source>
</evidence>
<dbReference type="PROSITE" id="PS51483">
    <property type="entry name" value="B5"/>
    <property type="match status" value="1"/>
</dbReference>
<feature type="binding site" evidence="15">
    <location>
        <position position="466"/>
    </location>
    <ligand>
        <name>Mg(2+)</name>
        <dbReference type="ChEBI" id="CHEBI:18420"/>
        <note>shared with alpha subunit</note>
    </ligand>
</feature>
<evidence type="ECO:0000256" key="10">
    <source>
        <dbReference type="ARBA" id="ARBA00022842"/>
    </source>
</evidence>
<comment type="caution">
    <text evidence="20">The sequence shown here is derived from an EMBL/GenBank/DDBJ whole genome shotgun (WGS) entry which is preliminary data.</text>
</comment>
<dbReference type="InterPro" id="IPR020825">
    <property type="entry name" value="Phe-tRNA_synthase-like_B3/B4"/>
</dbReference>
<dbReference type="Gene3D" id="3.30.930.10">
    <property type="entry name" value="Bira Bifunctional Protein, Domain 2"/>
    <property type="match status" value="1"/>
</dbReference>
<dbReference type="PROSITE" id="PS50886">
    <property type="entry name" value="TRBD"/>
    <property type="match status" value="1"/>
</dbReference>
<feature type="binding site" evidence="15">
    <location>
        <position position="457"/>
    </location>
    <ligand>
        <name>Mg(2+)</name>
        <dbReference type="ChEBI" id="CHEBI:18420"/>
        <note>shared with alpha subunit</note>
    </ligand>
</feature>
<dbReference type="HAMAP" id="MF_00283">
    <property type="entry name" value="Phe_tRNA_synth_beta1"/>
    <property type="match status" value="1"/>
</dbReference>
<dbReference type="PANTHER" id="PTHR10947">
    <property type="entry name" value="PHENYLALANYL-TRNA SYNTHETASE BETA CHAIN AND LEUCINE-RICH REPEAT-CONTAINING PROTEIN 47"/>
    <property type="match status" value="1"/>
</dbReference>
<evidence type="ECO:0000256" key="15">
    <source>
        <dbReference type="HAMAP-Rule" id="MF_00283"/>
    </source>
</evidence>
<dbReference type="InterPro" id="IPR012340">
    <property type="entry name" value="NA-bd_OB-fold"/>
</dbReference>
<evidence type="ECO:0000256" key="16">
    <source>
        <dbReference type="PROSITE-ProRule" id="PRU00209"/>
    </source>
</evidence>
<dbReference type="EMBL" id="QLTW01000004">
    <property type="protein sequence ID" value="MBT9144321.1"/>
    <property type="molecule type" value="Genomic_DNA"/>
</dbReference>
<dbReference type="GO" id="GO:0000049">
    <property type="term" value="F:tRNA binding"/>
    <property type="evidence" value="ECO:0007669"/>
    <property type="project" value="UniProtKB-UniRule"/>
</dbReference>
<dbReference type="Gene3D" id="3.30.70.380">
    <property type="entry name" value="Ferrodoxin-fold anticodon-binding domain"/>
    <property type="match status" value="1"/>
</dbReference>
<evidence type="ECO:0000256" key="11">
    <source>
        <dbReference type="ARBA" id="ARBA00022884"/>
    </source>
</evidence>
<dbReference type="Gene3D" id="2.40.50.140">
    <property type="entry name" value="Nucleic acid-binding proteins"/>
    <property type="match status" value="1"/>
</dbReference>
<keyword evidence="6 15" id="KW-0436">Ligase</keyword>
<dbReference type="SMART" id="SM00873">
    <property type="entry name" value="B3_4"/>
    <property type="match status" value="1"/>
</dbReference>
<evidence type="ECO:0000313" key="20">
    <source>
        <dbReference type="EMBL" id="MBT9144321.1"/>
    </source>
</evidence>
<dbReference type="Pfam" id="PF17759">
    <property type="entry name" value="tRNA_synthFbeta"/>
    <property type="match status" value="1"/>
</dbReference>
<dbReference type="GO" id="GO:0009328">
    <property type="term" value="C:phenylalanine-tRNA ligase complex"/>
    <property type="evidence" value="ECO:0007669"/>
    <property type="project" value="TreeGrafter"/>
</dbReference>
<dbReference type="SUPFAM" id="SSF56037">
    <property type="entry name" value="PheT/TilS domain"/>
    <property type="match status" value="1"/>
</dbReference>
<dbReference type="CDD" id="cd02796">
    <property type="entry name" value="tRNA_bind_bactPheRS"/>
    <property type="match status" value="1"/>
</dbReference>
<dbReference type="Pfam" id="PF03483">
    <property type="entry name" value="B3_4"/>
    <property type="match status" value="1"/>
</dbReference>
<evidence type="ECO:0000256" key="1">
    <source>
        <dbReference type="ARBA" id="ARBA00004496"/>
    </source>
</evidence>
<feature type="binding site" evidence="15">
    <location>
        <position position="467"/>
    </location>
    <ligand>
        <name>Mg(2+)</name>
        <dbReference type="ChEBI" id="CHEBI:18420"/>
        <note>shared with alpha subunit</note>
    </ligand>
</feature>
<dbReference type="InterPro" id="IPR002547">
    <property type="entry name" value="tRNA-bd_dom"/>
</dbReference>
<evidence type="ECO:0000256" key="12">
    <source>
        <dbReference type="ARBA" id="ARBA00022917"/>
    </source>
</evidence>
<feature type="domain" description="TRNA-binding" evidence="17">
    <location>
        <begin position="39"/>
        <end position="156"/>
    </location>
</feature>
<evidence type="ECO:0000259" key="18">
    <source>
        <dbReference type="PROSITE" id="PS51447"/>
    </source>
</evidence>
<dbReference type="InterPro" id="IPR045864">
    <property type="entry name" value="aa-tRNA-synth_II/BPL/LPL"/>
</dbReference>
<dbReference type="PROSITE" id="PS51447">
    <property type="entry name" value="FDX_ACB"/>
    <property type="match status" value="1"/>
</dbReference>
<dbReference type="AlphaFoldDB" id="A0A9E2BGU7"/>
<name>A0A9E2BGU7_PSYF1</name>
<dbReference type="InterPro" id="IPR033714">
    <property type="entry name" value="tRNA_bind_bactPheRS"/>
</dbReference>
<evidence type="ECO:0000259" key="19">
    <source>
        <dbReference type="PROSITE" id="PS51483"/>
    </source>
</evidence>
<dbReference type="Pfam" id="PF01588">
    <property type="entry name" value="tRNA_bind"/>
    <property type="match status" value="1"/>
</dbReference>
<dbReference type="InterPro" id="IPR036690">
    <property type="entry name" value="Fdx_antiC-bd_sf"/>
</dbReference>
<comment type="catalytic activity">
    <reaction evidence="14 15">
        <text>tRNA(Phe) + L-phenylalanine + ATP = L-phenylalanyl-tRNA(Phe) + AMP + diphosphate + H(+)</text>
        <dbReference type="Rhea" id="RHEA:19413"/>
        <dbReference type="Rhea" id="RHEA-COMP:9668"/>
        <dbReference type="Rhea" id="RHEA-COMP:9699"/>
        <dbReference type="ChEBI" id="CHEBI:15378"/>
        <dbReference type="ChEBI" id="CHEBI:30616"/>
        <dbReference type="ChEBI" id="CHEBI:33019"/>
        <dbReference type="ChEBI" id="CHEBI:58095"/>
        <dbReference type="ChEBI" id="CHEBI:78442"/>
        <dbReference type="ChEBI" id="CHEBI:78531"/>
        <dbReference type="ChEBI" id="CHEBI:456215"/>
        <dbReference type="EC" id="6.1.1.20"/>
    </reaction>
</comment>
<comment type="similarity">
    <text evidence="2 15">Belongs to the phenylalanyl-tRNA synthetase beta subunit family. Type 1 subfamily.</text>
</comment>
<dbReference type="InterPro" id="IPR009061">
    <property type="entry name" value="DNA-bd_dom_put_sf"/>
</dbReference>
<proteinExistence type="inferred from homology"/>